<keyword evidence="1" id="KW-0812">Transmembrane</keyword>
<evidence type="ECO:0000256" key="1">
    <source>
        <dbReference type="SAM" id="Phobius"/>
    </source>
</evidence>
<organism evidence="2 3">
    <name type="scientific">Asticcacaulis aquaticus</name>
    <dbReference type="NCBI Taxonomy" id="2984212"/>
    <lineage>
        <taxon>Bacteria</taxon>
        <taxon>Pseudomonadati</taxon>
        <taxon>Pseudomonadota</taxon>
        <taxon>Alphaproteobacteria</taxon>
        <taxon>Caulobacterales</taxon>
        <taxon>Caulobacteraceae</taxon>
        <taxon>Asticcacaulis</taxon>
    </lineage>
</organism>
<dbReference type="Proteomes" id="UP001214854">
    <property type="component" value="Unassembled WGS sequence"/>
</dbReference>
<gene>
    <name evidence="2" type="ORF">PQU92_04420</name>
</gene>
<feature type="transmembrane region" description="Helical" evidence="1">
    <location>
        <begin position="125"/>
        <end position="144"/>
    </location>
</feature>
<keyword evidence="1" id="KW-0472">Membrane</keyword>
<evidence type="ECO:0000313" key="3">
    <source>
        <dbReference type="Proteomes" id="UP001214854"/>
    </source>
</evidence>
<comment type="caution">
    <text evidence="2">The sequence shown here is derived from an EMBL/GenBank/DDBJ whole genome shotgun (WGS) entry which is preliminary data.</text>
</comment>
<dbReference type="EMBL" id="JAQQKX010000002">
    <property type="protein sequence ID" value="MDC7682507.1"/>
    <property type="molecule type" value="Genomic_DNA"/>
</dbReference>
<feature type="transmembrane region" description="Helical" evidence="1">
    <location>
        <begin position="12"/>
        <end position="34"/>
    </location>
</feature>
<proteinExistence type="predicted"/>
<feature type="transmembrane region" description="Helical" evidence="1">
    <location>
        <begin position="54"/>
        <end position="75"/>
    </location>
</feature>
<keyword evidence="3" id="KW-1185">Reference proteome</keyword>
<reference evidence="2 3" key="1">
    <citation type="submission" date="2023-01" db="EMBL/GenBank/DDBJ databases">
        <title>Novel species of the genus Asticcacaulis isolated from rivers.</title>
        <authorList>
            <person name="Lu H."/>
        </authorList>
    </citation>
    <scope>NUCLEOTIDE SEQUENCE [LARGE SCALE GENOMIC DNA]</scope>
    <source>
        <strain evidence="2 3">BYS171W</strain>
    </source>
</reference>
<evidence type="ECO:0000313" key="2">
    <source>
        <dbReference type="EMBL" id="MDC7682507.1"/>
    </source>
</evidence>
<sequence>MSVGNRWWKRGLVIYLCGAVSVFVTVQIESALVAADLFKAWWDTPILYDLRAQILAALIWPIALLPSFIIAEAIGAYRRKPFKPLTYAVYAIVFFFIPFAEWILAIPVERLNELVPNDLLRATVIYIGMAVVSGAIAFGVLGIFRNMRHAA</sequence>
<keyword evidence="1" id="KW-1133">Transmembrane helix</keyword>
<accession>A0ABT5HRD8</accession>
<name>A0ABT5HRD8_9CAUL</name>
<dbReference type="RefSeq" id="WP_272746993.1">
    <property type="nucleotide sequence ID" value="NZ_JAQQKX010000002.1"/>
</dbReference>
<feature type="transmembrane region" description="Helical" evidence="1">
    <location>
        <begin position="87"/>
        <end position="105"/>
    </location>
</feature>
<protein>
    <submittedName>
        <fullName evidence="2">Uncharacterized protein</fullName>
    </submittedName>
</protein>